<reference evidence="1" key="1">
    <citation type="submission" date="2020-05" db="EMBL/GenBank/DDBJ databases">
        <title>Large-scale comparative analyses of tick genomes elucidate their genetic diversity and vector capacities.</title>
        <authorList>
            <person name="Jia N."/>
            <person name="Wang J."/>
            <person name="Shi W."/>
            <person name="Du L."/>
            <person name="Sun Y."/>
            <person name="Zhan W."/>
            <person name="Jiang J."/>
            <person name="Wang Q."/>
            <person name="Zhang B."/>
            <person name="Ji P."/>
            <person name="Sakyi L.B."/>
            <person name="Cui X."/>
            <person name="Yuan T."/>
            <person name="Jiang B."/>
            <person name="Yang W."/>
            <person name="Lam T.T.-Y."/>
            <person name="Chang Q."/>
            <person name="Ding S."/>
            <person name="Wang X."/>
            <person name="Zhu J."/>
            <person name="Ruan X."/>
            <person name="Zhao L."/>
            <person name="Wei J."/>
            <person name="Que T."/>
            <person name="Du C."/>
            <person name="Cheng J."/>
            <person name="Dai P."/>
            <person name="Han X."/>
            <person name="Huang E."/>
            <person name="Gao Y."/>
            <person name="Liu J."/>
            <person name="Shao H."/>
            <person name="Ye R."/>
            <person name="Li L."/>
            <person name="Wei W."/>
            <person name="Wang X."/>
            <person name="Wang C."/>
            <person name="Yang T."/>
            <person name="Huo Q."/>
            <person name="Li W."/>
            <person name="Guo W."/>
            <person name="Chen H."/>
            <person name="Zhou L."/>
            <person name="Ni X."/>
            <person name="Tian J."/>
            <person name="Zhou Y."/>
            <person name="Sheng Y."/>
            <person name="Liu T."/>
            <person name="Pan Y."/>
            <person name="Xia L."/>
            <person name="Li J."/>
            <person name="Zhao F."/>
            <person name="Cao W."/>
        </authorList>
    </citation>
    <scope>NUCLEOTIDE SEQUENCE</scope>
    <source>
        <strain evidence="1">Dsil-2018</strain>
    </source>
</reference>
<accession>A0ACB8CPC4</accession>
<proteinExistence type="predicted"/>
<organism evidence="1 2">
    <name type="scientific">Dermacentor silvarum</name>
    <name type="common">Tick</name>
    <dbReference type="NCBI Taxonomy" id="543639"/>
    <lineage>
        <taxon>Eukaryota</taxon>
        <taxon>Metazoa</taxon>
        <taxon>Ecdysozoa</taxon>
        <taxon>Arthropoda</taxon>
        <taxon>Chelicerata</taxon>
        <taxon>Arachnida</taxon>
        <taxon>Acari</taxon>
        <taxon>Parasitiformes</taxon>
        <taxon>Ixodida</taxon>
        <taxon>Ixodoidea</taxon>
        <taxon>Ixodidae</taxon>
        <taxon>Rhipicephalinae</taxon>
        <taxon>Dermacentor</taxon>
    </lineage>
</organism>
<comment type="caution">
    <text evidence="1">The sequence shown here is derived from an EMBL/GenBank/DDBJ whole genome shotgun (WGS) entry which is preliminary data.</text>
</comment>
<evidence type="ECO:0000313" key="1">
    <source>
        <dbReference type="EMBL" id="KAH7948877.1"/>
    </source>
</evidence>
<dbReference type="Proteomes" id="UP000821865">
    <property type="component" value="Chromosome 5"/>
</dbReference>
<gene>
    <name evidence="1" type="ORF">HPB49_002839</name>
</gene>
<sequence length="178" mass="19363">MDEQFIRLDRLITRHVSAHLSLSEGDPMPEFSVRYLSQSNQLAVDAAEPEVRNALLAIAYLSIRGQDVPFHSYEAVGHNQIRGIFTNAEDMSSQELIPCIAQLVLGVRPLHPTYASCPGHHTAGTLAFFSPDLGLPGPHISRPCHRALTSTALVPPGPGGTTGRDRLRYSHKSHAAPT</sequence>
<evidence type="ECO:0000313" key="2">
    <source>
        <dbReference type="Proteomes" id="UP000821865"/>
    </source>
</evidence>
<name>A0ACB8CPC4_DERSI</name>
<keyword evidence="2" id="KW-1185">Reference proteome</keyword>
<dbReference type="EMBL" id="CM023474">
    <property type="protein sequence ID" value="KAH7948877.1"/>
    <property type="molecule type" value="Genomic_DNA"/>
</dbReference>
<protein>
    <submittedName>
        <fullName evidence="1">Uncharacterized protein</fullName>
    </submittedName>
</protein>